<feature type="non-terminal residue" evidence="3">
    <location>
        <position position="246"/>
    </location>
</feature>
<reference evidence="4" key="1">
    <citation type="journal article" date="2014" name="Science">
        <title>Comparative genomics reveals insights into avian genome evolution and adaptation.</title>
        <authorList>
            <consortium name="Avian Genome Consortium"/>
            <person name="Zhang G."/>
            <person name="Li C."/>
            <person name="Li Q."/>
            <person name="Li B."/>
            <person name="Larkin D.M."/>
            <person name="Lee C."/>
            <person name="Storz J.F."/>
            <person name="Antunes A."/>
            <person name="Greenwold M.J."/>
            <person name="Meredith R.W."/>
            <person name="Odeen A."/>
            <person name="Cui J."/>
            <person name="Zhou Q."/>
            <person name="Xu L."/>
            <person name="Pan H."/>
            <person name="Wang Z."/>
            <person name="Jin L."/>
            <person name="Zhang P."/>
            <person name="Hu H."/>
            <person name="Yang W."/>
            <person name="Hu J."/>
            <person name="Xiao J."/>
            <person name="Yang Z."/>
            <person name="Liu Y."/>
            <person name="Xie Q."/>
            <person name="Yu H."/>
            <person name="Lian J."/>
            <person name="Wen P."/>
            <person name="Zhang F."/>
            <person name="Li H."/>
            <person name="Zeng Y."/>
            <person name="Xiong Z."/>
            <person name="Liu S."/>
            <person name="Zhou L."/>
            <person name="Huang Z."/>
            <person name="An N."/>
            <person name="Wang J."/>
            <person name="Zheng Q."/>
            <person name="Xiong Y."/>
            <person name="Wang G."/>
            <person name="Wang B."/>
            <person name="Wang J."/>
            <person name="Fan Y."/>
            <person name="da Fonseca R.R."/>
            <person name="Alfaro-Nunez A."/>
            <person name="Schubert M."/>
            <person name="Orlando L."/>
            <person name="Mourier T."/>
            <person name="Howard J.T."/>
            <person name="Ganapathy G."/>
            <person name="Pfenning A."/>
            <person name="Whitney O."/>
            <person name="Rivas M.V."/>
            <person name="Hara E."/>
            <person name="Smith J."/>
            <person name="Farre M."/>
            <person name="Narayan J."/>
            <person name="Slavov G."/>
            <person name="Romanov M.N."/>
            <person name="Borges R."/>
            <person name="Machado J.P."/>
            <person name="Khan I."/>
            <person name="Springer M.S."/>
            <person name="Gatesy J."/>
            <person name="Hoffmann F.G."/>
            <person name="Opazo J.C."/>
            <person name="Hastad O."/>
            <person name="Sawyer R.H."/>
            <person name="Kim H."/>
            <person name="Kim K.W."/>
            <person name="Kim H.J."/>
            <person name="Cho S."/>
            <person name="Li N."/>
            <person name="Huang Y."/>
            <person name="Bruford M.W."/>
            <person name="Zhan X."/>
            <person name="Dixon A."/>
            <person name="Bertelsen M.F."/>
            <person name="Derryberry E."/>
            <person name="Warren W."/>
            <person name="Wilson R.K."/>
            <person name="Li S."/>
            <person name="Ray D.A."/>
            <person name="Green R.E."/>
            <person name="O'Brien S.J."/>
            <person name="Griffin D."/>
            <person name="Johnson W.E."/>
            <person name="Haussler D."/>
            <person name="Ryder O.A."/>
            <person name="Willerslev E."/>
            <person name="Graves G.R."/>
            <person name="Alstrom P."/>
            <person name="Fjeldsa J."/>
            <person name="Mindell D.P."/>
            <person name="Edwards S.V."/>
            <person name="Braun E.L."/>
            <person name="Rahbek C."/>
            <person name="Burt D.W."/>
            <person name="Houde P."/>
            <person name="Zhang Y."/>
            <person name="Yang H."/>
            <person name="Wang J."/>
            <person name="Jarvis E.D."/>
            <person name="Gilbert M.T."/>
            <person name="Wang J."/>
        </authorList>
    </citation>
    <scope>NUCLEOTIDE SEQUENCE [LARGE SCALE GENOMIC DNA]</scope>
</reference>
<proteinExistence type="predicted"/>
<organism evidence="3 4">
    <name type="scientific">Charadrius vociferus</name>
    <name type="common">Killdeer</name>
    <name type="synonym">Aegialitis vocifera</name>
    <dbReference type="NCBI Taxonomy" id="50402"/>
    <lineage>
        <taxon>Eukaryota</taxon>
        <taxon>Metazoa</taxon>
        <taxon>Chordata</taxon>
        <taxon>Craniata</taxon>
        <taxon>Vertebrata</taxon>
        <taxon>Euteleostomi</taxon>
        <taxon>Archelosauria</taxon>
        <taxon>Archosauria</taxon>
        <taxon>Dinosauria</taxon>
        <taxon>Saurischia</taxon>
        <taxon>Theropoda</taxon>
        <taxon>Coelurosauria</taxon>
        <taxon>Aves</taxon>
        <taxon>Neognathae</taxon>
        <taxon>Neoaves</taxon>
        <taxon>Charadriiformes</taxon>
        <taxon>Charadriidae</taxon>
        <taxon>Charadrius</taxon>
    </lineage>
</organism>
<feature type="region of interest" description="Disordered" evidence="2">
    <location>
        <begin position="1"/>
        <end position="22"/>
    </location>
</feature>
<feature type="compositionally biased region" description="Basic and acidic residues" evidence="2">
    <location>
        <begin position="13"/>
        <end position="22"/>
    </location>
</feature>
<feature type="compositionally biased region" description="Polar residues" evidence="2">
    <location>
        <begin position="1"/>
        <end position="12"/>
    </location>
</feature>
<evidence type="ECO:0000256" key="1">
    <source>
        <dbReference type="SAM" id="Coils"/>
    </source>
</evidence>
<dbReference type="PANTHER" id="PTHR35088">
    <property type="entry name" value="COILED-COIL DOMAIN-CONTAINING PROTEIN 178"/>
    <property type="match status" value="1"/>
</dbReference>
<gene>
    <name evidence="3" type="ORF">N301_14986</name>
</gene>
<dbReference type="PANTHER" id="PTHR35088:SF1">
    <property type="entry name" value="COILED-COIL DOMAIN-CONTAINING PROTEIN 178"/>
    <property type="match status" value="1"/>
</dbReference>
<dbReference type="InterPro" id="IPR038826">
    <property type="entry name" value="CCDC178"/>
</dbReference>
<protein>
    <submittedName>
        <fullName evidence="3">Coiled-coil domain-containing protein 178</fullName>
    </submittedName>
</protein>
<dbReference type="Proteomes" id="UP000053858">
    <property type="component" value="Unassembled WGS sequence"/>
</dbReference>
<name>A0A0A0AM46_CHAVO</name>
<sequence>MFETQSFSCSSKDSNEPSQDKNKWITTRQRSCAFVNTPVPCINKAIHHIQELELKVEKCFQQYGYVFKEEKIPWITEQVGAESVQDTWLSLSTKLDFKEADVSCEDGKTLTLKQETEALLLEVTELIKRLEADREEAEKALELEKQRSKKLGMKINCMSLWRLQQLPAAVQKEYEMCVQDTLELQWHFDCKSHQLRQVQNQILNTETVNGKIQEDIDFMKKHSPLLEEKLILEGEAVKDVLLAYEK</sequence>
<dbReference type="EMBL" id="KL871950">
    <property type="protein sequence ID" value="KGL94090.1"/>
    <property type="molecule type" value="Genomic_DNA"/>
</dbReference>
<keyword evidence="1" id="KW-0175">Coiled coil</keyword>
<evidence type="ECO:0000313" key="3">
    <source>
        <dbReference type="EMBL" id="KGL94090.1"/>
    </source>
</evidence>
<feature type="coiled-coil region" evidence="1">
    <location>
        <begin position="113"/>
        <end position="154"/>
    </location>
</feature>
<keyword evidence="4" id="KW-1185">Reference proteome</keyword>
<dbReference type="AlphaFoldDB" id="A0A0A0AM46"/>
<accession>A0A0A0AM46</accession>
<evidence type="ECO:0000256" key="2">
    <source>
        <dbReference type="SAM" id="MobiDB-lite"/>
    </source>
</evidence>
<evidence type="ECO:0000313" key="4">
    <source>
        <dbReference type="Proteomes" id="UP000053858"/>
    </source>
</evidence>